<dbReference type="EMBL" id="PSZM01000028">
    <property type="protein sequence ID" value="PQL93770.1"/>
    <property type="molecule type" value="Genomic_DNA"/>
</dbReference>
<evidence type="ECO:0000313" key="1">
    <source>
        <dbReference type="EMBL" id="PQL93770.1"/>
    </source>
</evidence>
<dbReference type="Proteomes" id="UP000238042">
    <property type="component" value="Unassembled WGS sequence"/>
</dbReference>
<organism evidence="1 2">
    <name type="scientific">Apibacter adventoris</name>
    <dbReference type="NCBI Taxonomy" id="1679466"/>
    <lineage>
        <taxon>Bacteria</taxon>
        <taxon>Pseudomonadati</taxon>
        <taxon>Bacteroidota</taxon>
        <taxon>Flavobacteriia</taxon>
        <taxon>Flavobacteriales</taxon>
        <taxon>Weeksellaceae</taxon>
        <taxon>Apibacter</taxon>
    </lineage>
</organism>
<evidence type="ECO:0000313" key="2">
    <source>
        <dbReference type="Proteomes" id="UP000238042"/>
    </source>
</evidence>
<protein>
    <submittedName>
        <fullName evidence="1">Uncharacterized protein</fullName>
    </submittedName>
</protein>
<dbReference type="AlphaFoldDB" id="A0A2S8AEI8"/>
<comment type="caution">
    <text evidence="1">The sequence shown here is derived from an EMBL/GenBank/DDBJ whole genome shotgun (WGS) entry which is preliminary data.</text>
</comment>
<dbReference type="OrthoDB" id="893348at2"/>
<gene>
    <name evidence="1" type="ORF">C4S77_04250</name>
</gene>
<sequence length="170" mass="20204">MLLNYLKIKGYLDELNGFLIKKGDLWSLYDNNPTDFVLDGKFFVQNKFILNKKSREDDYDFIKEQVYLLKISGKKDLFNDIDLNSTLAIFNFFKSNQNIKLVGIQIKKENVMYIGRVSKVCEKSVYIQLLSVNAKWLKVENFRYDEIRLVFIDTDYLNSLVMYLKYNNKI</sequence>
<dbReference type="RefSeq" id="WP_105246300.1">
    <property type="nucleotide sequence ID" value="NZ_PSZM01000028.1"/>
</dbReference>
<keyword evidence="2" id="KW-1185">Reference proteome</keyword>
<accession>A0A2S8AEI8</accession>
<proteinExistence type="predicted"/>
<reference evidence="1 2" key="1">
    <citation type="submission" date="2018-02" db="EMBL/GenBank/DDBJ databases">
        <title>Genome sequences of Apibacter spp., gut symbionts of Asian honey bees.</title>
        <authorList>
            <person name="Kwong W.K."/>
            <person name="Steele M.I."/>
            <person name="Moran N.A."/>
        </authorList>
    </citation>
    <scope>NUCLEOTIDE SEQUENCE [LARGE SCALE GENOMIC DNA]</scope>
    <source>
        <strain evidence="2">wkB301</strain>
    </source>
</reference>
<name>A0A2S8AEI8_9FLAO</name>